<evidence type="ECO:0000313" key="10">
    <source>
        <dbReference type="EMBL" id="MEK8126521.1"/>
    </source>
</evidence>
<evidence type="ECO:0000256" key="3">
    <source>
        <dbReference type="ARBA" id="ARBA00022448"/>
    </source>
</evidence>
<dbReference type="PROSITE" id="PS50983">
    <property type="entry name" value="FE_B12_PBP"/>
    <property type="match status" value="1"/>
</dbReference>
<dbReference type="RefSeq" id="WP_341413576.1">
    <property type="nucleotide sequence ID" value="NZ_JBBPCC010000001.1"/>
</dbReference>
<comment type="similarity">
    <text evidence="2">Belongs to the bacterial solute-binding protein 8 family.</text>
</comment>
<sequence length="529" mass="58781">MFVLTEVVMVPIVYIWADSLLLSCGGLSDLTGQTLSQHALVVVAEGEGILRANGRSYALKPGLCLAFDPDTDLHISNRSAGWLQAFLIRYVPVQVPSAAPPGAPGATGFQAGEVISSSAKAVQLAQSLYDSREIDRELQEYSNHALFQELILILMKAQAGGKEQQSIQAVERSISQMEESSTLDYTLGQLAEMAGLSARHYSRIFRKLTGQSPIDYLIGLRMKRAKELLAVSDHAVHAVASHLGFRDPFHFSRTFKQQTGASPRLYAQLQKERTRLTSLQFLGEMLALGIKPVGAPTQLLRGRYLSSHAAGIEEIAETVVTPYMDRLADLKPDAIVTFNGYHLSEYTKIAPTLDIPWKMPFFERFTLIADLLGKKTAAEAWIHSYQGETEETKAQLSRYMSPEQTVSFFWMRGLPATFQVYFDVGVLYRDLGFQAPPAVTAVQNQKEHPFKRDIPLSELARYAGDYLFVVVSLDAHSQAQFAALSASPQWQQLKAVRSGKVYLLTEDWLREDPLSMLGQVRDALRLLHA</sequence>
<protein>
    <submittedName>
        <fullName evidence="10">Helix-turn-helix domain-containing protein</fullName>
    </submittedName>
</protein>
<evidence type="ECO:0000259" key="9">
    <source>
        <dbReference type="PROSITE" id="PS50983"/>
    </source>
</evidence>
<dbReference type="SUPFAM" id="SSF51182">
    <property type="entry name" value="RmlC-like cupins"/>
    <property type="match status" value="1"/>
</dbReference>
<evidence type="ECO:0000256" key="5">
    <source>
        <dbReference type="ARBA" id="ARBA00023015"/>
    </source>
</evidence>
<organism evidence="10 11">
    <name type="scientific">Paenibacillus filicis</name>
    <dbReference type="NCBI Taxonomy" id="669464"/>
    <lineage>
        <taxon>Bacteria</taxon>
        <taxon>Bacillati</taxon>
        <taxon>Bacillota</taxon>
        <taxon>Bacilli</taxon>
        <taxon>Bacillales</taxon>
        <taxon>Paenibacillaceae</taxon>
        <taxon>Paenibacillus</taxon>
    </lineage>
</organism>
<comment type="subcellular location">
    <subcellularLocation>
        <location evidence="1">Cell envelope</location>
    </subcellularLocation>
</comment>
<dbReference type="Gene3D" id="1.10.10.60">
    <property type="entry name" value="Homeodomain-like"/>
    <property type="match status" value="2"/>
</dbReference>
<dbReference type="PROSITE" id="PS00041">
    <property type="entry name" value="HTH_ARAC_FAMILY_1"/>
    <property type="match status" value="1"/>
</dbReference>
<keyword evidence="3" id="KW-0813">Transport</keyword>
<dbReference type="InterPro" id="IPR051313">
    <property type="entry name" value="Bact_iron-sidero_bind"/>
</dbReference>
<proteinExistence type="inferred from homology"/>
<evidence type="ECO:0000313" key="11">
    <source>
        <dbReference type="Proteomes" id="UP001469365"/>
    </source>
</evidence>
<dbReference type="SUPFAM" id="SSF53807">
    <property type="entry name" value="Helical backbone' metal receptor"/>
    <property type="match status" value="1"/>
</dbReference>
<evidence type="ECO:0000256" key="4">
    <source>
        <dbReference type="ARBA" id="ARBA00022729"/>
    </source>
</evidence>
<dbReference type="PROSITE" id="PS01124">
    <property type="entry name" value="HTH_ARAC_FAMILY_2"/>
    <property type="match status" value="1"/>
</dbReference>
<keyword evidence="11" id="KW-1185">Reference proteome</keyword>
<keyword evidence="4" id="KW-0732">Signal</keyword>
<feature type="domain" description="HTH araC/xylS-type" evidence="8">
    <location>
        <begin position="171"/>
        <end position="269"/>
    </location>
</feature>
<dbReference type="InterPro" id="IPR014710">
    <property type="entry name" value="RmlC-like_jellyroll"/>
</dbReference>
<dbReference type="InterPro" id="IPR002491">
    <property type="entry name" value="ABC_transptr_periplasmic_BD"/>
</dbReference>
<dbReference type="Pfam" id="PF12833">
    <property type="entry name" value="HTH_18"/>
    <property type="match status" value="1"/>
</dbReference>
<dbReference type="InterPro" id="IPR009057">
    <property type="entry name" value="Homeodomain-like_sf"/>
</dbReference>
<gene>
    <name evidence="10" type="ORF">WMW72_01190</name>
</gene>
<feature type="domain" description="Fe/B12 periplasmic-binding" evidence="9">
    <location>
        <begin position="273"/>
        <end position="529"/>
    </location>
</feature>
<dbReference type="InterPro" id="IPR018060">
    <property type="entry name" value="HTH_AraC"/>
</dbReference>
<dbReference type="Proteomes" id="UP001469365">
    <property type="component" value="Unassembled WGS sequence"/>
</dbReference>
<name>A0ABU9DCE0_9BACL</name>
<keyword evidence="5" id="KW-0805">Transcription regulation</keyword>
<reference evidence="10 11" key="1">
    <citation type="submission" date="2024-04" db="EMBL/GenBank/DDBJ databases">
        <title>draft genome sequnece of Paenibacillus filicis.</title>
        <authorList>
            <person name="Kim D.-U."/>
        </authorList>
    </citation>
    <scope>NUCLEOTIDE SEQUENCE [LARGE SCALE GENOMIC DNA]</scope>
    <source>
        <strain evidence="10 11">KACC14197</strain>
    </source>
</reference>
<dbReference type="EMBL" id="JBBPCC010000001">
    <property type="protein sequence ID" value="MEK8126521.1"/>
    <property type="molecule type" value="Genomic_DNA"/>
</dbReference>
<evidence type="ECO:0000259" key="8">
    <source>
        <dbReference type="PROSITE" id="PS01124"/>
    </source>
</evidence>
<dbReference type="Gene3D" id="3.40.50.1980">
    <property type="entry name" value="Nitrogenase molybdenum iron protein domain"/>
    <property type="match status" value="2"/>
</dbReference>
<dbReference type="Gene3D" id="2.60.120.10">
    <property type="entry name" value="Jelly Rolls"/>
    <property type="match status" value="1"/>
</dbReference>
<dbReference type="Pfam" id="PF01497">
    <property type="entry name" value="Peripla_BP_2"/>
    <property type="match status" value="1"/>
</dbReference>
<dbReference type="PANTHER" id="PTHR30532">
    <property type="entry name" value="IRON III DICITRATE-BINDING PERIPLASMIC PROTEIN"/>
    <property type="match status" value="1"/>
</dbReference>
<accession>A0ABU9DCE0</accession>
<evidence type="ECO:0000256" key="7">
    <source>
        <dbReference type="ARBA" id="ARBA00023163"/>
    </source>
</evidence>
<dbReference type="InterPro" id="IPR018062">
    <property type="entry name" value="HTH_AraC-typ_CS"/>
</dbReference>
<dbReference type="PANTHER" id="PTHR30532:SF26">
    <property type="entry name" value="IRON(3+)-HYDROXAMATE-BINDING PROTEIN FHUD"/>
    <property type="match status" value="1"/>
</dbReference>
<keyword evidence="6" id="KW-0238">DNA-binding</keyword>
<keyword evidence="7" id="KW-0804">Transcription</keyword>
<evidence type="ECO:0000256" key="6">
    <source>
        <dbReference type="ARBA" id="ARBA00023125"/>
    </source>
</evidence>
<evidence type="ECO:0000256" key="2">
    <source>
        <dbReference type="ARBA" id="ARBA00008814"/>
    </source>
</evidence>
<dbReference type="InterPro" id="IPR011051">
    <property type="entry name" value="RmlC_Cupin_sf"/>
</dbReference>
<dbReference type="SMART" id="SM00342">
    <property type="entry name" value="HTH_ARAC"/>
    <property type="match status" value="1"/>
</dbReference>
<evidence type="ECO:0000256" key="1">
    <source>
        <dbReference type="ARBA" id="ARBA00004196"/>
    </source>
</evidence>
<dbReference type="SUPFAM" id="SSF46689">
    <property type="entry name" value="Homeodomain-like"/>
    <property type="match status" value="2"/>
</dbReference>
<comment type="caution">
    <text evidence="10">The sequence shown here is derived from an EMBL/GenBank/DDBJ whole genome shotgun (WGS) entry which is preliminary data.</text>
</comment>